<feature type="compositionally biased region" description="Basic residues" evidence="1">
    <location>
        <begin position="53"/>
        <end position="62"/>
    </location>
</feature>
<dbReference type="AlphaFoldDB" id="A0A640T995"/>
<comment type="caution">
    <text evidence="2">The sequence shown here is derived from an EMBL/GenBank/DDBJ whole genome shotgun (WGS) entry which is preliminary data.</text>
</comment>
<feature type="region of interest" description="Disordered" evidence="1">
    <location>
        <begin position="1"/>
        <end position="62"/>
    </location>
</feature>
<organism evidence="2 3">
    <name type="scientific">Streptomyces nigrescens</name>
    <dbReference type="NCBI Taxonomy" id="1920"/>
    <lineage>
        <taxon>Bacteria</taxon>
        <taxon>Bacillati</taxon>
        <taxon>Actinomycetota</taxon>
        <taxon>Actinomycetes</taxon>
        <taxon>Kitasatosporales</taxon>
        <taxon>Streptomycetaceae</taxon>
        <taxon>Streptomyces</taxon>
    </lineage>
</organism>
<dbReference type="Proteomes" id="UP000429552">
    <property type="component" value="Unassembled WGS sequence"/>
</dbReference>
<feature type="compositionally biased region" description="Basic and acidic residues" evidence="1">
    <location>
        <begin position="1"/>
        <end position="10"/>
    </location>
</feature>
<evidence type="ECO:0000256" key="1">
    <source>
        <dbReference type="SAM" id="MobiDB-lite"/>
    </source>
</evidence>
<proteinExistence type="predicted"/>
<accession>A0A640T995</accession>
<protein>
    <submittedName>
        <fullName evidence="2">Uncharacterized protein</fullName>
    </submittedName>
</protein>
<dbReference type="EMBL" id="BLIP01000001">
    <property type="protein sequence ID" value="GFE19898.1"/>
    <property type="molecule type" value="Genomic_DNA"/>
</dbReference>
<evidence type="ECO:0000313" key="3">
    <source>
        <dbReference type="Proteomes" id="UP000429552"/>
    </source>
</evidence>
<name>A0A640T995_STRNI</name>
<sequence length="62" mass="6660">MHAGRQETVRARSPAGGALKNNDETASRQQPSMVPRQGMGTPPSVAPIQRTGRTPRHSLRAT</sequence>
<gene>
    <name evidence="2" type="ORF">Sliba_03510</name>
</gene>
<reference evidence="2 3" key="1">
    <citation type="submission" date="2019-12" db="EMBL/GenBank/DDBJ databases">
        <title>Whole genome shotgun sequence of Streptomyces libani subsp. libani NBRC 13452.</title>
        <authorList>
            <person name="Ichikawa N."/>
            <person name="Kimura A."/>
            <person name="Kitahashi Y."/>
            <person name="Komaki H."/>
            <person name="Tamura T."/>
        </authorList>
    </citation>
    <scope>NUCLEOTIDE SEQUENCE [LARGE SCALE GENOMIC DNA]</scope>
    <source>
        <strain evidence="2 3">NBRC 13452</strain>
    </source>
</reference>
<evidence type="ECO:0000313" key="2">
    <source>
        <dbReference type="EMBL" id="GFE19898.1"/>
    </source>
</evidence>